<protein>
    <recommendedName>
        <fullName evidence="2">Nephrocystin 3-like N-terminal domain-containing protein</fullName>
    </recommendedName>
</protein>
<dbReference type="Proteomes" id="UP001175000">
    <property type="component" value="Unassembled WGS sequence"/>
</dbReference>
<evidence type="ECO:0000259" key="2">
    <source>
        <dbReference type="Pfam" id="PF24883"/>
    </source>
</evidence>
<keyword evidence="4" id="KW-1185">Reference proteome</keyword>
<organism evidence="3 4">
    <name type="scientific">Immersiella caudata</name>
    <dbReference type="NCBI Taxonomy" id="314043"/>
    <lineage>
        <taxon>Eukaryota</taxon>
        <taxon>Fungi</taxon>
        <taxon>Dikarya</taxon>
        <taxon>Ascomycota</taxon>
        <taxon>Pezizomycotina</taxon>
        <taxon>Sordariomycetes</taxon>
        <taxon>Sordariomycetidae</taxon>
        <taxon>Sordariales</taxon>
        <taxon>Lasiosphaeriaceae</taxon>
        <taxon>Immersiella</taxon>
    </lineage>
</organism>
<proteinExistence type="predicted"/>
<evidence type="ECO:0000313" key="3">
    <source>
        <dbReference type="EMBL" id="KAK0624035.1"/>
    </source>
</evidence>
<dbReference type="AlphaFoldDB" id="A0AA40C3U5"/>
<reference evidence="3" key="1">
    <citation type="submission" date="2023-06" db="EMBL/GenBank/DDBJ databases">
        <title>Genome-scale phylogeny and comparative genomics of the fungal order Sordariales.</title>
        <authorList>
            <consortium name="Lawrence Berkeley National Laboratory"/>
            <person name="Hensen N."/>
            <person name="Bonometti L."/>
            <person name="Westerberg I."/>
            <person name="Brannstrom I.O."/>
            <person name="Guillou S."/>
            <person name="Cros-Aarteil S."/>
            <person name="Calhoun S."/>
            <person name="Haridas S."/>
            <person name="Kuo A."/>
            <person name="Mondo S."/>
            <person name="Pangilinan J."/>
            <person name="Riley R."/>
            <person name="Labutti K."/>
            <person name="Andreopoulos B."/>
            <person name="Lipzen A."/>
            <person name="Chen C."/>
            <person name="Yanf M."/>
            <person name="Daum C."/>
            <person name="Ng V."/>
            <person name="Clum A."/>
            <person name="Steindorff A."/>
            <person name="Ohm R."/>
            <person name="Martin F."/>
            <person name="Silar P."/>
            <person name="Natvig D."/>
            <person name="Lalanne C."/>
            <person name="Gautier V."/>
            <person name="Ament-Velasquez S.L."/>
            <person name="Kruys A."/>
            <person name="Hutchinson M.I."/>
            <person name="Powell A.J."/>
            <person name="Barry K."/>
            <person name="Miller A.N."/>
            <person name="Grigoriev I.V."/>
            <person name="Debuchy R."/>
            <person name="Gladieux P."/>
            <person name="Thoren M.H."/>
            <person name="Johannesson H."/>
        </authorList>
    </citation>
    <scope>NUCLEOTIDE SEQUENCE</scope>
    <source>
        <strain evidence="3">CBS 606.72</strain>
    </source>
</reference>
<accession>A0AA40C3U5</accession>
<evidence type="ECO:0000313" key="4">
    <source>
        <dbReference type="Proteomes" id="UP001175000"/>
    </source>
</evidence>
<gene>
    <name evidence="3" type="ORF">B0T14DRAFT_426755</name>
</gene>
<name>A0AA40C3U5_9PEZI</name>
<dbReference type="EMBL" id="JAULSU010000003">
    <property type="protein sequence ID" value="KAK0624035.1"/>
    <property type="molecule type" value="Genomic_DNA"/>
</dbReference>
<dbReference type="PANTHER" id="PTHR10039">
    <property type="entry name" value="AMELOGENIN"/>
    <property type="match status" value="1"/>
</dbReference>
<feature type="domain" description="Nephrocystin 3-like N-terminal" evidence="2">
    <location>
        <begin position="45"/>
        <end position="80"/>
    </location>
</feature>
<comment type="caution">
    <text evidence="3">The sequence shown here is derived from an EMBL/GenBank/DDBJ whole genome shotgun (WGS) entry which is preliminary data.</text>
</comment>
<sequence length="359" mass="41501">MRWLLDCVLIIPVKDSERREICTWLERTNPSPLHNAAARRHEPRTSAWLRRTGEWGDWISASSPDRLFWIYGIPGAGKTMFYVVIDAVHESTPREELVRLIATMTLDNRFQKVRILAISRQYIETKRVFSGISISIPMANPFVDADIKSFVRARLAASHRLRRWNDSLQDIKKALIKRLKECCERLRFRWVHCQIQALERFRDLTQLTTVLENLPRGLNETYIRIFDAIPQTDRPFVRRVLTWIIGHSQAGWMVLRGIYANVLVEAVAYDIYGHGQPGFDLHYLQELLGCLITVETSDKDFPRGQQEAGCSYNSDLFVSLAHYTVLVFLTSPHILQTRVSAFPMSERTVGSQFGISILR</sequence>
<dbReference type="Pfam" id="PF24883">
    <property type="entry name" value="NPHP3_N"/>
    <property type="match status" value="1"/>
</dbReference>
<evidence type="ECO:0000256" key="1">
    <source>
        <dbReference type="ARBA" id="ARBA00022737"/>
    </source>
</evidence>
<dbReference type="InterPro" id="IPR056884">
    <property type="entry name" value="NPHP3-like_N"/>
</dbReference>
<keyword evidence="1" id="KW-0677">Repeat</keyword>
<dbReference type="PANTHER" id="PTHR10039:SF16">
    <property type="entry name" value="GPI INOSITOL-DEACYLASE"/>
    <property type="match status" value="1"/>
</dbReference>